<evidence type="ECO:0000313" key="4">
    <source>
        <dbReference type="Proteomes" id="UP000655410"/>
    </source>
</evidence>
<evidence type="ECO:0000256" key="1">
    <source>
        <dbReference type="SAM" id="MobiDB-lite"/>
    </source>
</evidence>
<comment type="caution">
    <text evidence="3">The sequence shown here is derived from an EMBL/GenBank/DDBJ whole genome shotgun (WGS) entry which is preliminary data.</text>
</comment>
<keyword evidence="2" id="KW-1133">Transmembrane helix</keyword>
<keyword evidence="2" id="KW-0812">Transmembrane</keyword>
<proteinExistence type="predicted"/>
<feature type="compositionally biased region" description="Basic and acidic residues" evidence="1">
    <location>
        <begin position="256"/>
        <end position="272"/>
    </location>
</feature>
<dbReference type="InterPro" id="IPR007136">
    <property type="entry name" value="DUF347"/>
</dbReference>
<evidence type="ECO:0000313" key="3">
    <source>
        <dbReference type="EMBL" id="GGO86003.1"/>
    </source>
</evidence>
<name>A0ABQ2N7E6_9ACTN</name>
<evidence type="ECO:0000256" key="2">
    <source>
        <dbReference type="SAM" id="Phobius"/>
    </source>
</evidence>
<gene>
    <name evidence="3" type="ORF">GCM10011584_07310</name>
</gene>
<feature type="transmembrane region" description="Helical" evidence="2">
    <location>
        <begin position="216"/>
        <end position="240"/>
    </location>
</feature>
<accession>A0ABQ2N7E6</accession>
<feature type="transmembrane region" description="Helical" evidence="2">
    <location>
        <begin position="96"/>
        <end position="114"/>
    </location>
</feature>
<dbReference type="EMBL" id="BMNI01000001">
    <property type="protein sequence ID" value="GGO86003.1"/>
    <property type="molecule type" value="Genomic_DNA"/>
</dbReference>
<organism evidence="3 4">
    <name type="scientific">Nocardioides phosphati</name>
    <dbReference type="NCBI Taxonomy" id="1867775"/>
    <lineage>
        <taxon>Bacteria</taxon>
        <taxon>Bacillati</taxon>
        <taxon>Actinomycetota</taxon>
        <taxon>Actinomycetes</taxon>
        <taxon>Propionibacteriales</taxon>
        <taxon>Nocardioidaceae</taxon>
        <taxon>Nocardioides</taxon>
    </lineage>
</organism>
<feature type="transmembrane region" description="Helical" evidence="2">
    <location>
        <begin position="161"/>
        <end position="179"/>
    </location>
</feature>
<feature type="transmembrane region" description="Helical" evidence="2">
    <location>
        <begin position="186"/>
        <end position="204"/>
    </location>
</feature>
<dbReference type="Pfam" id="PF03988">
    <property type="entry name" value="DUF347"/>
    <property type="match status" value="3"/>
</dbReference>
<reference evidence="4" key="1">
    <citation type="journal article" date="2019" name="Int. J. Syst. Evol. Microbiol.">
        <title>The Global Catalogue of Microorganisms (GCM) 10K type strain sequencing project: providing services to taxonomists for standard genome sequencing and annotation.</title>
        <authorList>
            <consortium name="The Broad Institute Genomics Platform"/>
            <consortium name="The Broad Institute Genome Sequencing Center for Infectious Disease"/>
            <person name="Wu L."/>
            <person name="Ma J."/>
        </authorList>
    </citation>
    <scope>NUCLEOTIDE SEQUENCE [LARGE SCALE GENOMIC DNA]</scope>
    <source>
        <strain evidence="4">CGMCC 4.7371</strain>
    </source>
</reference>
<keyword evidence="4" id="KW-1185">Reference proteome</keyword>
<keyword evidence="2" id="KW-0472">Membrane</keyword>
<protein>
    <submittedName>
        <fullName evidence="3">Membrane protein</fullName>
    </submittedName>
</protein>
<feature type="region of interest" description="Disordered" evidence="1">
    <location>
        <begin position="245"/>
        <end position="272"/>
    </location>
</feature>
<feature type="transmembrane region" description="Helical" evidence="2">
    <location>
        <begin position="134"/>
        <end position="155"/>
    </location>
</feature>
<dbReference type="Proteomes" id="UP000655410">
    <property type="component" value="Unassembled WGS sequence"/>
</dbReference>
<sequence length="272" mass="29257">MTTRRFPHAKVPEVFALFWVVKLLTTGIGETAADFMGTKSVVIAGLVGVAGFFLALWFQLRADTYHPVRYWMTVLMVAVFGTMIADGPHVALGSPYWLDSLLYAGALVALLAWWRTSEGTSSVHSITTPRRERFYWGTVLLTFGLGTALGDTTAANLHLGFAWSIAIFGVLILLPLLAWKRGADSVVCFWIAYALTRPLGASIADGMAVRPQHGGLGWGTGPVTAVGLVLFALLVSYVAITKSDSPVDEVDPSAGHPEHEAAAPRELDLATD</sequence>
<feature type="transmembrane region" description="Helical" evidence="2">
    <location>
        <begin position="70"/>
        <end position="90"/>
    </location>
</feature>
<feature type="transmembrane region" description="Helical" evidence="2">
    <location>
        <begin position="39"/>
        <end position="58"/>
    </location>
</feature>
<dbReference type="RefSeq" id="WP_188782588.1">
    <property type="nucleotide sequence ID" value="NZ_BMNI01000001.1"/>
</dbReference>